<protein>
    <submittedName>
        <fullName evidence="2">Uncharacterized protein</fullName>
    </submittedName>
</protein>
<evidence type="ECO:0000256" key="1">
    <source>
        <dbReference type="SAM" id="Phobius"/>
    </source>
</evidence>
<sequence>MRVIERANISIKLILPALVPSIAMVLTGLALNGIRQARERIRTRRSSYLQPHRRHGS</sequence>
<dbReference type="Proteomes" id="UP000680679">
    <property type="component" value="Chromosome"/>
</dbReference>
<dbReference type="EMBL" id="AP024563">
    <property type="protein sequence ID" value="BCU07905.1"/>
    <property type="molecule type" value="Genomic_DNA"/>
</dbReference>
<reference evidence="2 3" key="1">
    <citation type="submission" date="2021-04" db="EMBL/GenBank/DDBJ databases">
        <title>Complete genome sequencing of Allochromatium tepidum strain NZ.</title>
        <authorList>
            <person name="Tsukatani Y."/>
            <person name="Mori H."/>
        </authorList>
    </citation>
    <scope>NUCLEOTIDE SEQUENCE [LARGE SCALE GENOMIC DNA]</scope>
    <source>
        <strain evidence="2 3">NZ</strain>
    </source>
</reference>
<dbReference type="RefSeq" id="WP_213378959.1">
    <property type="nucleotide sequence ID" value="NZ_AP024563.1"/>
</dbReference>
<gene>
    <name evidence="2" type="ORF">Atep_25820</name>
</gene>
<name>A0ABN6GD73_9GAMM</name>
<keyword evidence="1" id="KW-1133">Transmembrane helix</keyword>
<proteinExistence type="predicted"/>
<keyword evidence="1" id="KW-0472">Membrane</keyword>
<keyword evidence="3" id="KW-1185">Reference proteome</keyword>
<accession>A0ABN6GD73</accession>
<keyword evidence="1" id="KW-0812">Transmembrane</keyword>
<evidence type="ECO:0000313" key="2">
    <source>
        <dbReference type="EMBL" id="BCU07905.1"/>
    </source>
</evidence>
<organism evidence="2 3">
    <name type="scientific">Allochromatium tepidum</name>
    <dbReference type="NCBI Taxonomy" id="553982"/>
    <lineage>
        <taxon>Bacteria</taxon>
        <taxon>Pseudomonadati</taxon>
        <taxon>Pseudomonadota</taxon>
        <taxon>Gammaproteobacteria</taxon>
        <taxon>Chromatiales</taxon>
        <taxon>Chromatiaceae</taxon>
        <taxon>Allochromatium</taxon>
    </lineage>
</organism>
<evidence type="ECO:0000313" key="3">
    <source>
        <dbReference type="Proteomes" id="UP000680679"/>
    </source>
</evidence>
<feature type="transmembrane region" description="Helical" evidence="1">
    <location>
        <begin position="13"/>
        <end position="34"/>
    </location>
</feature>